<gene>
    <name evidence="2" type="ORF">EV209_2874</name>
</gene>
<sequence>MRENAAKKITKVREWCGQKLKARWKALAMLTLFWALLLSIAAPFTQEKSGERKYGYLLDTLVPFKGGEVLEQEFFMPFDGFHSLILNFENHSENEQKIQVELWDDAGKNLIFRETVPVGAEDDPLEYVKEFDRIGDSKQKSYRLKLVNLSKEGDDGIFLYGHANPADFESPTRINGADSGYHINFSALFQNGKTALITALMWISLLALSYLCIFFVSGDFKKDFLVIACSMGMLFLLFNPFPQPLDESTHFFRSFCISQGDWHDEINEGGQIGAVLPENYREVLGTEFSLYSWYSNRELYNQPFEGEGSFYTNPYMSSVIPIDHAVSAVGIWLGRIFHLSSALVILLSRLMDLGAFVALGYLAIRKAPCYKSIFFGVLLLPTCMFLAGSCTQDAVLIGASLYFIAICLDLILGKDRERKISVKEWLPLVLMVPFIASIKYLVYTPIFLLVLLIPSKRFEKHHKIWLSALIVLVSLVMMGYQVYLLKAFPFTEDRNGYVNVGEQIKYVLNHIYESYRNFGTYFFENILMHIENSSISSISGVAHFTGLWVVLGSVLAKDRYQWENRKDRNRFVCTISLISIVIFGLTIAALYAGFTPVGKWGVEGLQTRYIYPFLPLVCLALAHVPVVNQIKNYETKYAFIMTAANASAVASCLLSI</sequence>
<dbReference type="AlphaFoldDB" id="A0A4Q7NZB4"/>
<feature type="transmembrane region" description="Helical" evidence="1">
    <location>
        <begin position="464"/>
        <end position="485"/>
    </location>
</feature>
<name>A0A4Q7NZB4_9FIRM</name>
<evidence type="ECO:0000313" key="2">
    <source>
        <dbReference type="EMBL" id="RZS92803.1"/>
    </source>
</evidence>
<dbReference type="Pfam" id="PF09913">
    <property type="entry name" value="DUF2142"/>
    <property type="match status" value="1"/>
</dbReference>
<keyword evidence="3" id="KW-1185">Reference proteome</keyword>
<feature type="transmembrane region" description="Helical" evidence="1">
    <location>
        <begin position="394"/>
        <end position="413"/>
    </location>
</feature>
<keyword evidence="1" id="KW-0472">Membrane</keyword>
<protein>
    <submittedName>
        <fullName evidence="2">Putative membrane protein</fullName>
    </submittedName>
</protein>
<dbReference type="Proteomes" id="UP000292927">
    <property type="component" value="Unassembled WGS sequence"/>
</dbReference>
<accession>A0A4Q7NZB4</accession>
<feature type="transmembrane region" description="Helical" evidence="1">
    <location>
        <begin position="425"/>
        <end position="452"/>
    </location>
</feature>
<feature type="transmembrane region" description="Helical" evidence="1">
    <location>
        <begin position="195"/>
        <end position="217"/>
    </location>
</feature>
<feature type="transmembrane region" description="Helical" evidence="1">
    <location>
        <begin position="609"/>
        <end position="627"/>
    </location>
</feature>
<feature type="transmembrane region" description="Helical" evidence="1">
    <location>
        <begin position="571"/>
        <end position="594"/>
    </location>
</feature>
<dbReference type="InterPro" id="IPR018674">
    <property type="entry name" value="DUF2142_membrane"/>
</dbReference>
<proteinExistence type="predicted"/>
<reference evidence="2 3" key="1">
    <citation type="submission" date="2019-02" db="EMBL/GenBank/DDBJ databases">
        <title>Genomic Encyclopedia of Type Strains, Phase IV (KMG-IV): sequencing the most valuable type-strain genomes for metagenomic binning, comparative biology and taxonomic classification.</title>
        <authorList>
            <person name="Goeker M."/>
        </authorList>
    </citation>
    <scope>NUCLEOTIDE SEQUENCE [LARGE SCALE GENOMIC DNA]</scope>
    <source>
        <strain evidence="2 3">DSM 29486</strain>
    </source>
</reference>
<keyword evidence="1" id="KW-0812">Transmembrane</keyword>
<evidence type="ECO:0000313" key="3">
    <source>
        <dbReference type="Proteomes" id="UP000292927"/>
    </source>
</evidence>
<feature type="transmembrane region" description="Helical" evidence="1">
    <location>
        <begin position="336"/>
        <end position="362"/>
    </location>
</feature>
<organism evidence="2 3">
    <name type="scientific">Cuneatibacter caecimuris</name>
    <dbReference type="NCBI Taxonomy" id="1796618"/>
    <lineage>
        <taxon>Bacteria</taxon>
        <taxon>Bacillati</taxon>
        <taxon>Bacillota</taxon>
        <taxon>Clostridia</taxon>
        <taxon>Lachnospirales</taxon>
        <taxon>Lachnospiraceae</taxon>
        <taxon>Cuneatibacter</taxon>
    </lineage>
</organism>
<dbReference type="RefSeq" id="WP_130436121.1">
    <property type="nucleotide sequence ID" value="NZ_SGXF01000007.1"/>
</dbReference>
<dbReference type="EMBL" id="SGXF01000007">
    <property type="protein sequence ID" value="RZS92803.1"/>
    <property type="molecule type" value="Genomic_DNA"/>
</dbReference>
<keyword evidence="1" id="KW-1133">Transmembrane helix</keyword>
<dbReference type="OrthoDB" id="2220917at2"/>
<feature type="transmembrane region" description="Helical" evidence="1">
    <location>
        <begin position="224"/>
        <end position="241"/>
    </location>
</feature>
<comment type="caution">
    <text evidence="2">The sequence shown here is derived from an EMBL/GenBank/DDBJ whole genome shotgun (WGS) entry which is preliminary data.</text>
</comment>
<evidence type="ECO:0000256" key="1">
    <source>
        <dbReference type="SAM" id="Phobius"/>
    </source>
</evidence>